<feature type="transmembrane region" description="Helical" evidence="12">
    <location>
        <begin position="140"/>
        <end position="164"/>
    </location>
</feature>
<evidence type="ECO:0000256" key="8">
    <source>
        <dbReference type="ARBA" id="ARBA00023065"/>
    </source>
</evidence>
<keyword evidence="2" id="KW-0813">Transport</keyword>
<keyword evidence="7" id="KW-0915">Sodium</keyword>
<feature type="transmembrane region" description="Helical" evidence="12">
    <location>
        <begin position="218"/>
        <end position="235"/>
    </location>
</feature>
<evidence type="ECO:0000256" key="2">
    <source>
        <dbReference type="ARBA" id="ARBA00022448"/>
    </source>
</evidence>
<evidence type="ECO:0000256" key="6">
    <source>
        <dbReference type="ARBA" id="ARBA00022989"/>
    </source>
</evidence>
<dbReference type="InterPro" id="IPR023171">
    <property type="entry name" value="Na/H_antiporter_dom_sf"/>
</dbReference>
<keyword evidence="8" id="KW-0406">Ion transport</keyword>
<organism evidence="13 14">
    <name type="scientific">Luteimicrobium album</name>
    <dbReference type="NCBI Taxonomy" id="1054550"/>
    <lineage>
        <taxon>Bacteria</taxon>
        <taxon>Bacillati</taxon>
        <taxon>Actinomycetota</taxon>
        <taxon>Actinomycetes</taxon>
        <taxon>Micrococcales</taxon>
        <taxon>Luteimicrobium</taxon>
    </lineage>
</organism>
<evidence type="ECO:0008006" key="15">
    <source>
        <dbReference type="Google" id="ProtNLM"/>
    </source>
</evidence>
<feature type="transmembrane region" description="Helical" evidence="12">
    <location>
        <begin position="176"/>
        <end position="198"/>
    </location>
</feature>
<evidence type="ECO:0000256" key="7">
    <source>
        <dbReference type="ARBA" id="ARBA00023053"/>
    </source>
</evidence>
<feature type="transmembrane region" description="Helical" evidence="12">
    <location>
        <begin position="77"/>
        <end position="97"/>
    </location>
</feature>
<keyword evidence="10" id="KW-0739">Sodium transport</keyword>
<evidence type="ECO:0000256" key="5">
    <source>
        <dbReference type="ARBA" id="ARBA00022692"/>
    </source>
</evidence>
<keyword evidence="3" id="KW-0050">Antiport</keyword>
<feature type="transmembrane region" description="Helical" evidence="12">
    <location>
        <begin position="109"/>
        <end position="128"/>
    </location>
</feature>
<dbReference type="PANTHER" id="PTHR30341">
    <property type="entry name" value="SODIUM ION/PROTON ANTIPORTER NHAA-RELATED"/>
    <property type="match status" value="1"/>
</dbReference>
<feature type="transmembrane region" description="Helical" evidence="12">
    <location>
        <begin position="54"/>
        <end position="71"/>
    </location>
</feature>
<dbReference type="Pfam" id="PF06965">
    <property type="entry name" value="Na_H_antiport_1"/>
    <property type="match status" value="1"/>
</dbReference>
<dbReference type="PANTHER" id="PTHR30341:SF0">
    <property type="entry name" value="NA(+)_H(+) ANTIPORTER NHAA"/>
    <property type="match status" value="1"/>
</dbReference>
<dbReference type="EMBL" id="BSUK01000001">
    <property type="protein sequence ID" value="GMA22451.1"/>
    <property type="molecule type" value="Genomic_DNA"/>
</dbReference>
<dbReference type="Gene3D" id="1.20.1530.10">
    <property type="entry name" value="Na+/H+ antiporter like domain"/>
    <property type="match status" value="1"/>
</dbReference>
<evidence type="ECO:0000256" key="9">
    <source>
        <dbReference type="ARBA" id="ARBA00023136"/>
    </source>
</evidence>
<accession>A0ABQ6HVC7</accession>
<reference evidence="14" key="1">
    <citation type="journal article" date="2019" name="Int. J. Syst. Evol. Microbiol.">
        <title>The Global Catalogue of Microorganisms (GCM) 10K type strain sequencing project: providing services to taxonomists for standard genome sequencing and annotation.</title>
        <authorList>
            <consortium name="The Broad Institute Genomics Platform"/>
            <consortium name="The Broad Institute Genome Sequencing Center for Infectious Disease"/>
            <person name="Wu L."/>
            <person name="Ma J."/>
        </authorList>
    </citation>
    <scope>NUCLEOTIDE SEQUENCE [LARGE SCALE GENOMIC DNA]</scope>
    <source>
        <strain evidence="14">NBRC 106348</strain>
    </source>
</reference>
<evidence type="ECO:0000256" key="11">
    <source>
        <dbReference type="SAM" id="MobiDB-lite"/>
    </source>
</evidence>
<protein>
    <recommendedName>
        <fullName evidence="15">Na+/H+ antiporter NhaA</fullName>
    </recommendedName>
</protein>
<proteinExistence type="predicted"/>
<name>A0ABQ6HVC7_9MICO</name>
<comment type="subcellular location">
    <subcellularLocation>
        <location evidence="1">Cell inner membrane</location>
        <topology evidence="1">Multi-pass membrane protein</topology>
    </subcellularLocation>
</comment>
<feature type="region of interest" description="Disordered" evidence="11">
    <location>
        <begin position="243"/>
        <end position="263"/>
    </location>
</feature>
<keyword evidence="9 12" id="KW-0472">Membrane</keyword>
<comment type="caution">
    <text evidence="13">The sequence shown here is derived from an EMBL/GenBank/DDBJ whole genome shotgun (WGS) entry which is preliminary data.</text>
</comment>
<keyword evidence="6 12" id="KW-1133">Transmembrane helix</keyword>
<evidence type="ECO:0000256" key="3">
    <source>
        <dbReference type="ARBA" id="ARBA00022449"/>
    </source>
</evidence>
<dbReference type="Proteomes" id="UP001157091">
    <property type="component" value="Unassembled WGS sequence"/>
</dbReference>
<evidence type="ECO:0000256" key="10">
    <source>
        <dbReference type="ARBA" id="ARBA00023201"/>
    </source>
</evidence>
<dbReference type="InterPro" id="IPR004670">
    <property type="entry name" value="NhaA"/>
</dbReference>
<keyword evidence="5 12" id="KW-0812">Transmembrane</keyword>
<sequence length="263" mass="26791">MRTFLLTLAVVDDLLAIVIIAFVLTAHVAVGALLGGLACVVAFGVVARLRRAPWWLLVPLAVAAWALVHASGVHATIAGVLLGFAVPTRAVHGELVGRAERAEHAWRPVANGVALPVFAFFAAGVTVVGTGIGEVLGSHVAIGVMVGLVVGKPLGVLGTTWLAVRLTPLRLAPGVGLRDMLPVGALTGIGFTVALLVAELSFDASTPDGAARVAEAKVAVLVASVVSAGVAAVLLRRDASRERPADVNEDGVPDTEQGPYGTL</sequence>
<keyword evidence="4" id="KW-1003">Cell membrane</keyword>
<evidence type="ECO:0000256" key="12">
    <source>
        <dbReference type="SAM" id="Phobius"/>
    </source>
</evidence>
<gene>
    <name evidence="13" type="ORF">GCM10025864_02100</name>
</gene>
<evidence type="ECO:0000313" key="14">
    <source>
        <dbReference type="Proteomes" id="UP001157091"/>
    </source>
</evidence>
<evidence type="ECO:0000313" key="13">
    <source>
        <dbReference type="EMBL" id="GMA22451.1"/>
    </source>
</evidence>
<keyword evidence="14" id="KW-1185">Reference proteome</keyword>
<evidence type="ECO:0000256" key="4">
    <source>
        <dbReference type="ARBA" id="ARBA00022475"/>
    </source>
</evidence>
<feature type="transmembrane region" description="Helical" evidence="12">
    <location>
        <begin position="26"/>
        <end position="47"/>
    </location>
</feature>
<evidence type="ECO:0000256" key="1">
    <source>
        <dbReference type="ARBA" id="ARBA00004429"/>
    </source>
</evidence>